<organism evidence="3 4">
    <name type="scientific">Ensete ventricosum</name>
    <name type="common">Abyssinian banana</name>
    <name type="synonym">Musa ensete</name>
    <dbReference type="NCBI Taxonomy" id="4639"/>
    <lineage>
        <taxon>Eukaryota</taxon>
        <taxon>Viridiplantae</taxon>
        <taxon>Streptophyta</taxon>
        <taxon>Embryophyta</taxon>
        <taxon>Tracheophyta</taxon>
        <taxon>Spermatophyta</taxon>
        <taxon>Magnoliopsida</taxon>
        <taxon>Liliopsida</taxon>
        <taxon>Zingiberales</taxon>
        <taxon>Musaceae</taxon>
        <taxon>Ensete</taxon>
    </lineage>
</organism>
<feature type="transmembrane region" description="Helical" evidence="2">
    <location>
        <begin position="48"/>
        <end position="68"/>
    </location>
</feature>
<name>A0A426Z9B2_ENSVE</name>
<evidence type="ECO:0000313" key="3">
    <source>
        <dbReference type="EMBL" id="RRT60587.1"/>
    </source>
</evidence>
<dbReference type="Proteomes" id="UP000287651">
    <property type="component" value="Unassembled WGS sequence"/>
</dbReference>
<dbReference type="AlphaFoldDB" id="A0A426Z9B2"/>
<feature type="compositionally biased region" description="Low complexity" evidence="1">
    <location>
        <begin position="84"/>
        <end position="104"/>
    </location>
</feature>
<sequence length="191" mass="21171">MVNNSVLTLSANETKLVKILWGVLSASKRVKDANEAWLAEACLSPTPWGMFFSFGYYVEFFLIVPCRVEMFNLRKMKSDDGTDSGSTVPSTTSASATVGVAGSTTKKHPSAREEAVPKAVATYKVPRGFESGLEEMGRVNYEFGYRVVLERLRGKHLEIAIEQDPFAECLEDTNVEMDLNQPFDDSIPSEK</sequence>
<reference evidence="3 4" key="1">
    <citation type="journal article" date="2014" name="Agronomy (Basel)">
        <title>A Draft Genome Sequence for Ensete ventricosum, the Drought-Tolerant Tree Against Hunger.</title>
        <authorList>
            <person name="Harrison J."/>
            <person name="Moore K.A."/>
            <person name="Paszkiewicz K."/>
            <person name="Jones T."/>
            <person name="Grant M."/>
            <person name="Ambacheew D."/>
            <person name="Muzemil S."/>
            <person name="Studholme D.J."/>
        </authorList>
    </citation>
    <scope>NUCLEOTIDE SEQUENCE [LARGE SCALE GENOMIC DNA]</scope>
</reference>
<feature type="region of interest" description="Disordered" evidence="1">
    <location>
        <begin position="78"/>
        <end position="113"/>
    </location>
</feature>
<evidence type="ECO:0000256" key="2">
    <source>
        <dbReference type="SAM" id="Phobius"/>
    </source>
</evidence>
<protein>
    <submittedName>
        <fullName evidence="3">Uncharacterized protein</fullName>
    </submittedName>
</protein>
<evidence type="ECO:0000313" key="4">
    <source>
        <dbReference type="Proteomes" id="UP000287651"/>
    </source>
</evidence>
<evidence type="ECO:0000256" key="1">
    <source>
        <dbReference type="SAM" id="MobiDB-lite"/>
    </source>
</evidence>
<keyword evidence="2" id="KW-0812">Transmembrane</keyword>
<keyword evidence="2" id="KW-1133">Transmembrane helix</keyword>
<keyword evidence="2" id="KW-0472">Membrane</keyword>
<accession>A0A426Z9B2</accession>
<proteinExistence type="predicted"/>
<gene>
    <name evidence="3" type="ORF">B296_00041379</name>
</gene>
<comment type="caution">
    <text evidence="3">The sequence shown here is derived from an EMBL/GenBank/DDBJ whole genome shotgun (WGS) entry which is preliminary data.</text>
</comment>
<dbReference type="EMBL" id="AMZH03007722">
    <property type="protein sequence ID" value="RRT60587.1"/>
    <property type="molecule type" value="Genomic_DNA"/>
</dbReference>